<accession>A0ABT0H5T0</accession>
<dbReference type="EMBL" id="JALPQF010000003">
    <property type="protein sequence ID" value="MCK8479731.1"/>
    <property type="molecule type" value="Genomic_DNA"/>
</dbReference>
<dbReference type="RefSeq" id="WP_248411990.1">
    <property type="nucleotide sequence ID" value="NZ_JALPQF010000003.1"/>
</dbReference>
<reference evidence="2" key="1">
    <citation type="submission" date="2022-04" db="EMBL/GenBank/DDBJ databases">
        <authorList>
            <person name="Ren T."/>
        </authorList>
    </citation>
    <scope>NUCLEOTIDE SEQUENCE</scope>
    <source>
        <strain evidence="2">F63249</strain>
    </source>
</reference>
<comment type="caution">
    <text evidence="2">The sequence shown here is derived from an EMBL/GenBank/DDBJ whole genome shotgun (WGS) entry which is preliminary data.</text>
</comment>
<evidence type="ECO:0000313" key="3">
    <source>
        <dbReference type="Proteomes" id="UP001203687"/>
    </source>
</evidence>
<keyword evidence="3" id="KW-1185">Reference proteome</keyword>
<gene>
    <name evidence="2" type="ORF">MUY34_03815</name>
</gene>
<keyword evidence="1" id="KW-1133">Transmembrane helix</keyword>
<feature type="transmembrane region" description="Helical" evidence="1">
    <location>
        <begin position="7"/>
        <end position="28"/>
    </location>
</feature>
<dbReference type="Proteomes" id="UP001203687">
    <property type="component" value="Unassembled WGS sequence"/>
</dbReference>
<sequence>MNPILRNILAVIIGWLVGSFVNMGLIMAGHKIVPINGVDINDMDAMAQVMPTLDAKYFIFPFLAHALGTFVGALIAASIAVSHKMKFALAIGVLFLIGGIMVNYMLSGPTWFTIADILLAYIPMAWLGGTLAVKKTSSTT</sequence>
<feature type="transmembrane region" description="Helical" evidence="1">
    <location>
        <begin position="58"/>
        <end position="80"/>
    </location>
</feature>
<proteinExistence type="predicted"/>
<evidence type="ECO:0000313" key="2">
    <source>
        <dbReference type="EMBL" id="MCK8479731.1"/>
    </source>
</evidence>
<feature type="transmembrane region" description="Helical" evidence="1">
    <location>
        <begin position="87"/>
        <end position="106"/>
    </location>
</feature>
<protein>
    <submittedName>
        <fullName evidence="2">Uncharacterized protein</fullName>
    </submittedName>
</protein>
<name>A0ABT0H5T0_9FLAO</name>
<keyword evidence="1" id="KW-0472">Membrane</keyword>
<feature type="transmembrane region" description="Helical" evidence="1">
    <location>
        <begin position="112"/>
        <end position="133"/>
    </location>
</feature>
<keyword evidence="1" id="KW-0812">Transmembrane</keyword>
<evidence type="ECO:0000256" key="1">
    <source>
        <dbReference type="SAM" id="Phobius"/>
    </source>
</evidence>
<organism evidence="2 3">
    <name type="scientific">Psychroserpens algicola</name>
    <dbReference type="NCBI Taxonomy" id="1719034"/>
    <lineage>
        <taxon>Bacteria</taxon>
        <taxon>Pseudomonadati</taxon>
        <taxon>Bacteroidota</taxon>
        <taxon>Flavobacteriia</taxon>
        <taxon>Flavobacteriales</taxon>
        <taxon>Flavobacteriaceae</taxon>
        <taxon>Psychroserpens</taxon>
    </lineage>
</organism>